<sequence length="87" mass="10275">MALLYRFTRLNDRSNTGVFTFIATRSVTRDLHRDATTKDFPFAYHRWAVSFVRTDKKRKTKLRALCRENPPRKAPHRTEKIGSCFLS</sequence>
<dbReference type="EMBL" id="CM023481">
    <property type="protein sequence ID" value="KAH6948310.1"/>
    <property type="molecule type" value="Genomic_DNA"/>
</dbReference>
<keyword evidence="2" id="KW-1185">Reference proteome</keyword>
<comment type="caution">
    <text evidence="1">The sequence shown here is derived from an EMBL/GenBank/DDBJ whole genome shotgun (WGS) entry which is preliminary data.</text>
</comment>
<name>A0ACB7TN21_HYAAI</name>
<protein>
    <submittedName>
        <fullName evidence="1">Uncharacterized protein</fullName>
    </submittedName>
</protein>
<evidence type="ECO:0000313" key="2">
    <source>
        <dbReference type="Proteomes" id="UP000821845"/>
    </source>
</evidence>
<organism evidence="1 2">
    <name type="scientific">Hyalomma asiaticum</name>
    <name type="common">Tick</name>
    <dbReference type="NCBI Taxonomy" id="266040"/>
    <lineage>
        <taxon>Eukaryota</taxon>
        <taxon>Metazoa</taxon>
        <taxon>Ecdysozoa</taxon>
        <taxon>Arthropoda</taxon>
        <taxon>Chelicerata</taxon>
        <taxon>Arachnida</taxon>
        <taxon>Acari</taxon>
        <taxon>Parasitiformes</taxon>
        <taxon>Ixodida</taxon>
        <taxon>Ixodoidea</taxon>
        <taxon>Ixodidae</taxon>
        <taxon>Hyalomminae</taxon>
        <taxon>Hyalomma</taxon>
    </lineage>
</organism>
<accession>A0ACB7TN21</accession>
<reference evidence="1" key="1">
    <citation type="submission" date="2020-05" db="EMBL/GenBank/DDBJ databases">
        <title>Large-scale comparative analyses of tick genomes elucidate their genetic diversity and vector capacities.</title>
        <authorList>
            <person name="Jia N."/>
            <person name="Wang J."/>
            <person name="Shi W."/>
            <person name="Du L."/>
            <person name="Sun Y."/>
            <person name="Zhan W."/>
            <person name="Jiang J."/>
            <person name="Wang Q."/>
            <person name="Zhang B."/>
            <person name="Ji P."/>
            <person name="Sakyi L.B."/>
            <person name="Cui X."/>
            <person name="Yuan T."/>
            <person name="Jiang B."/>
            <person name="Yang W."/>
            <person name="Lam T.T.-Y."/>
            <person name="Chang Q."/>
            <person name="Ding S."/>
            <person name="Wang X."/>
            <person name="Zhu J."/>
            <person name="Ruan X."/>
            <person name="Zhao L."/>
            <person name="Wei J."/>
            <person name="Que T."/>
            <person name="Du C."/>
            <person name="Cheng J."/>
            <person name="Dai P."/>
            <person name="Han X."/>
            <person name="Huang E."/>
            <person name="Gao Y."/>
            <person name="Liu J."/>
            <person name="Shao H."/>
            <person name="Ye R."/>
            <person name="Li L."/>
            <person name="Wei W."/>
            <person name="Wang X."/>
            <person name="Wang C."/>
            <person name="Yang T."/>
            <person name="Huo Q."/>
            <person name="Li W."/>
            <person name="Guo W."/>
            <person name="Chen H."/>
            <person name="Zhou L."/>
            <person name="Ni X."/>
            <person name="Tian J."/>
            <person name="Zhou Y."/>
            <person name="Sheng Y."/>
            <person name="Liu T."/>
            <person name="Pan Y."/>
            <person name="Xia L."/>
            <person name="Li J."/>
            <person name="Zhao F."/>
            <person name="Cao W."/>
        </authorList>
    </citation>
    <scope>NUCLEOTIDE SEQUENCE</scope>
    <source>
        <strain evidence="1">Hyas-2018</strain>
    </source>
</reference>
<evidence type="ECO:0000313" key="1">
    <source>
        <dbReference type="EMBL" id="KAH6948310.1"/>
    </source>
</evidence>
<dbReference type="Proteomes" id="UP000821845">
    <property type="component" value="Chromosome 1"/>
</dbReference>
<proteinExistence type="predicted"/>
<gene>
    <name evidence="1" type="ORF">HPB50_023374</name>
</gene>